<dbReference type="PANTHER" id="PTHR30069:SF29">
    <property type="entry name" value="HEMOGLOBIN AND HEMOGLOBIN-HAPTOGLOBIN-BINDING PROTEIN 1-RELATED"/>
    <property type="match status" value="1"/>
</dbReference>
<dbReference type="GO" id="GO:0044718">
    <property type="term" value="P:siderophore transmembrane transport"/>
    <property type="evidence" value="ECO:0007669"/>
    <property type="project" value="TreeGrafter"/>
</dbReference>
<dbReference type="InterPro" id="IPR036942">
    <property type="entry name" value="Beta-barrel_TonB_sf"/>
</dbReference>
<evidence type="ECO:0000256" key="2">
    <source>
        <dbReference type="ARBA" id="ARBA00009810"/>
    </source>
</evidence>
<dbReference type="PANTHER" id="PTHR30069">
    <property type="entry name" value="TONB-DEPENDENT OUTER MEMBRANE RECEPTOR"/>
    <property type="match status" value="1"/>
</dbReference>
<evidence type="ECO:0000259" key="15">
    <source>
        <dbReference type="Pfam" id="PF07715"/>
    </source>
</evidence>
<evidence type="ECO:0000256" key="8">
    <source>
        <dbReference type="ARBA" id="ARBA00023136"/>
    </source>
</evidence>
<dbReference type="GO" id="GO:0009279">
    <property type="term" value="C:cell outer membrane"/>
    <property type="evidence" value="ECO:0007669"/>
    <property type="project" value="UniProtKB-SubCell"/>
</dbReference>
<dbReference type="InterPro" id="IPR012910">
    <property type="entry name" value="Plug_dom"/>
</dbReference>
<evidence type="ECO:0000256" key="10">
    <source>
        <dbReference type="ARBA" id="ARBA00023237"/>
    </source>
</evidence>
<dbReference type="OrthoDB" id="9764669at2"/>
<feature type="region of interest" description="Disordered" evidence="13">
    <location>
        <begin position="154"/>
        <end position="192"/>
    </location>
</feature>
<proteinExistence type="inferred from homology"/>
<dbReference type="PROSITE" id="PS52016">
    <property type="entry name" value="TONB_DEPENDENT_REC_3"/>
    <property type="match status" value="1"/>
</dbReference>
<feature type="region of interest" description="Disordered" evidence="13">
    <location>
        <begin position="1"/>
        <end position="44"/>
    </location>
</feature>
<dbReference type="Proteomes" id="UP000244571">
    <property type="component" value="Chromosome"/>
</dbReference>
<evidence type="ECO:0000256" key="12">
    <source>
        <dbReference type="RuleBase" id="RU003357"/>
    </source>
</evidence>
<comment type="similarity">
    <text evidence="2 11 12">Belongs to the TonB-dependent receptor family.</text>
</comment>
<feature type="region of interest" description="Disordered" evidence="13">
    <location>
        <begin position="107"/>
        <end position="140"/>
    </location>
</feature>
<gene>
    <name evidence="16" type="ORF">DBV39_00725</name>
</gene>
<keyword evidence="17" id="KW-1185">Reference proteome</keyword>
<keyword evidence="7 12" id="KW-0798">TonB box</keyword>
<dbReference type="AlphaFoldDB" id="A0A2R4XFA3"/>
<evidence type="ECO:0000259" key="14">
    <source>
        <dbReference type="Pfam" id="PF00593"/>
    </source>
</evidence>
<dbReference type="CDD" id="cd01347">
    <property type="entry name" value="ligand_gated_channel"/>
    <property type="match status" value="1"/>
</dbReference>
<comment type="subcellular location">
    <subcellularLocation>
        <location evidence="1 11">Cell outer membrane</location>
        <topology evidence="1 11">Multi-pass membrane protein</topology>
    </subcellularLocation>
</comment>
<dbReference type="InterPro" id="IPR039426">
    <property type="entry name" value="TonB-dep_rcpt-like"/>
</dbReference>
<accession>A0A2R4XFA3</accession>
<reference evidence="16 17" key="1">
    <citation type="submission" date="2018-04" db="EMBL/GenBank/DDBJ databases">
        <title>Bordetella sp. HZ20 isolated from seawater.</title>
        <authorList>
            <person name="Sun C."/>
        </authorList>
    </citation>
    <scope>NUCLEOTIDE SEQUENCE [LARGE SCALE GENOMIC DNA]</scope>
    <source>
        <strain evidence="16 17">HZ20</strain>
    </source>
</reference>
<dbReference type="NCBIfam" id="TIGR01785">
    <property type="entry name" value="TonB-hemin"/>
    <property type="match status" value="1"/>
</dbReference>
<keyword evidence="9 16" id="KW-0675">Receptor</keyword>
<feature type="domain" description="TonB-dependent receptor-like beta-barrel" evidence="14">
    <location>
        <begin position="424"/>
        <end position="874"/>
    </location>
</feature>
<evidence type="ECO:0000256" key="4">
    <source>
        <dbReference type="ARBA" id="ARBA00022452"/>
    </source>
</evidence>
<dbReference type="GO" id="GO:0015232">
    <property type="term" value="F:heme transmembrane transporter activity"/>
    <property type="evidence" value="ECO:0007669"/>
    <property type="project" value="InterPro"/>
</dbReference>
<dbReference type="NCBIfam" id="TIGR01786">
    <property type="entry name" value="TonB-hemlactrns"/>
    <property type="match status" value="1"/>
</dbReference>
<keyword evidence="3 11" id="KW-0813">Transport</keyword>
<keyword evidence="4 11" id="KW-1134">Transmembrane beta strand</keyword>
<organism evidence="16 17">
    <name type="scientific">Orrella marina</name>
    <dbReference type="NCBI Taxonomy" id="2163011"/>
    <lineage>
        <taxon>Bacteria</taxon>
        <taxon>Pseudomonadati</taxon>
        <taxon>Pseudomonadota</taxon>
        <taxon>Betaproteobacteria</taxon>
        <taxon>Burkholderiales</taxon>
        <taxon>Alcaligenaceae</taxon>
        <taxon>Orrella</taxon>
    </lineage>
</organism>
<evidence type="ECO:0000256" key="3">
    <source>
        <dbReference type="ARBA" id="ARBA00022448"/>
    </source>
</evidence>
<dbReference type="EMBL" id="CP028901">
    <property type="protein sequence ID" value="AWB32480.1"/>
    <property type="molecule type" value="Genomic_DNA"/>
</dbReference>
<feature type="compositionally biased region" description="Basic and acidic residues" evidence="13">
    <location>
        <begin position="183"/>
        <end position="192"/>
    </location>
</feature>
<feature type="domain" description="TonB-dependent receptor plug" evidence="15">
    <location>
        <begin position="219"/>
        <end position="321"/>
    </location>
</feature>
<evidence type="ECO:0000313" key="16">
    <source>
        <dbReference type="EMBL" id="AWB32480.1"/>
    </source>
</evidence>
<evidence type="ECO:0000256" key="11">
    <source>
        <dbReference type="PROSITE-ProRule" id="PRU01360"/>
    </source>
</evidence>
<dbReference type="Pfam" id="PF00593">
    <property type="entry name" value="TonB_dep_Rec_b-barrel"/>
    <property type="match status" value="1"/>
</dbReference>
<sequence length="915" mass="99453">MKNHEQSIADESEPASEGINEAENSSLSLEGVTVPERQSDAAWAEGARKANPVLRIIAGDDQPAANALKLHPLASWLAFGVLLAAAVPAPSHAKMPAPSQSYFATAERSHVPVTRRNAARPPVRPSPVRSSGTSGSTARRRQVAIAALAETGFVSDGERQGVGDPNDQGPVTDTAPSGAMTESPRDAEGVKGTDEQVLASGVFSPIKVVASPLDDEPWTTVIGRERLDQWQVQDWNQLANRVDAGVNFNATDGSINIRGLDKNRVLTRIDGVRQSWLSDIRYGYGTSVRGGLSSLDFNAVSDITIQRGVDSAAAGSGAMAGLVDVRTLEPEDLLAKPRSRGGVAALIKTGMQSVDSSWLVNAALAGHVTDDLTWMLQAGGQFGHETHNRGTEGGYGVTRSQANPANYSLQNYILKLRQKFEGGHRLGLSGTYFERQDDRTDLSASLTYYYPGQVFTSDTVKRKAIALDYNWDDPAGTGILDSVALNAYWQQADLETQLDGNRIKSYARGRLKYPFGPYGRHSSMQETTLSAQGVVVKSLQSAALRQRWEAGVQWYGTRLTQFAGASDNCPEPVARSCPFIKANQADMPNSKGNQWGLWLQNRMTFGQFEVTPTLRYDYYQQRPQNTSDFVANPAHVPLPDSSGAAWSPKVLVAWSPLPDFSVYAQYAKGFTAPTATQLFSRYGTPQTYLYKGNPHLKAETSHGWETGVRYESARAGAALTYFDNHYSNFIQQVVVAGMDFRRPSYPMLIQGFDNLESVRIYGVEAGGHWNFARGWRLSGSLAWAVGKDLGTDRYLNSVAPLTAMLGVSYSQDTWGVAAQIKAATSRSNVAYPTKGPQGQGPDFQAPGYGIVDVTAYWSPAEVKGLTIRAGVYNLFNKTYWNALDVPSGAGRGMSRPVDLYTQPGINYGLTVTYRY</sequence>
<evidence type="ECO:0000256" key="7">
    <source>
        <dbReference type="ARBA" id="ARBA00023077"/>
    </source>
</evidence>
<name>A0A2R4XFA3_9BURK</name>
<dbReference type="InterPro" id="IPR037066">
    <property type="entry name" value="Plug_dom_sf"/>
</dbReference>
<evidence type="ECO:0000256" key="6">
    <source>
        <dbReference type="ARBA" id="ARBA00022729"/>
    </source>
</evidence>
<protein>
    <submittedName>
        <fullName evidence="16">TonB-dependent receptor</fullName>
    </submittedName>
</protein>
<evidence type="ECO:0000256" key="13">
    <source>
        <dbReference type="SAM" id="MobiDB-lite"/>
    </source>
</evidence>
<dbReference type="Gene3D" id="2.40.170.20">
    <property type="entry name" value="TonB-dependent receptor, beta-barrel domain"/>
    <property type="match status" value="1"/>
</dbReference>
<evidence type="ECO:0000256" key="1">
    <source>
        <dbReference type="ARBA" id="ARBA00004571"/>
    </source>
</evidence>
<dbReference type="Pfam" id="PF07715">
    <property type="entry name" value="Plug"/>
    <property type="match status" value="1"/>
</dbReference>
<dbReference type="SUPFAM" id="SSF56935">
    <property type="entry name" value="Porins"/>
    <property type="match status" value="1"/>
</dbReference>
<feature type="compositionally biased region" description="Low complexity" evidence="13">
    <location>
        <begin position="111"/>
        <end position="137"/>
    </location>
</feature>
<evidence type="ECO:0000256" key="9">
    <source>
        <dbReference type="ARBA" id="ARBA00023170"/>
    </source>
</evidence>
<dbReference type="InterPro" id="IPR011276">
    <property type="entry name" value="TonB_haem/Hb_rcpt"/>
</dbReference>
<keyword evidence="8 11" id="KW-0472">Membrane</keyword>
<evidence type="ECO:0000313" key="17">
    <source>
        <dbReference type="Proteomes" id="UP000244571"/>
    </source>
</evidence>
<keyword evidence="5 11" id="KW-0812">Transmembrane</keyword>
<dbReference type="GO" id="GO:0015344">
    <property type="term" value="F:siderophore uptake transmembrane transporter activity"/>
    <property type="evidence" value="ECO:0007669"/>
    <property type="project" value="TreeGrafter"/>
</dbReference>
<dbReference type="InterPro" id="IPR010949">
    <property type="entry name" value="TonB_Hb/transfer/lactofer_rcpt"/>
</dbReference>
<dbReference type="Gene3D" id="2.170.130.10">
    <property type="entry name" value="TonB-dependent receptor, plug domain"/>
    <property type="match status" value="1"/>
</dbReference>
<dbReference type="InterPro" id="IPR000531">
    <property type="entry name" value="Beta-barrel_TonB"/>
</dbReference>
<dbReference type="RefSeq" id="WP_108619921.1">
    <property type="nucleotide sequence ID" value="NZ_CP028901.1"/>
</dbReference>
<evidence type="ECO:0000256" key="5">
    <source>
        <dbReference type="ARBA" id="ARBA00022692"/>
    </source>
</evidence>
<keyword evidence="6" id="KW-0732">Signal</keyword>
<dbReference type="KEGG" id="boz:DBV39_00725"/>
<keyword evidence="10 11" id="KW-0998">Cell outer membrane</keyword>